<gene>
    <name evidence="1" type="ORF">UFOVP163_44</name>
</gene>
<proteinExistence type="predicted"/>
<reference evidence="1" key="1">
    <citation type="submission" date="2020-05" db="EMBL/GenBank/DDBJ databases">
        <authorList>
            <person name="Chiriac C."/>
            <person name="Salcher M."/>
            <person name="Ghai R."/>
            <person name="Kavagutti S V."/>
        </authorList>
    </citation>
    <scope>NUCLEOTIDE SEQUENCE</scope>
</reference>
<name>A0A6J7WAL6_9CAUD</name>
<accession>A0A6J7WAL6</accession>
<sequence length="190" mass="22195">MQNLYLERSEKERIGLNMLFTKIYKGIEGRDFFKYNTPAEGFDCYDGGGGILNNGSKVRSQIFEVKVRDTHYPELMLEKIKLEALNKKAKEFDADAYYVNITPSGCYIFKLKDTLEYNWIKEMHWASTTDKSRGKKLKSLVYIPLSDGRVYNDITRKLIEEEFIKSKTPNISKDIKCKNCGLDFFFETKK</sequence>
<protein>
    <submittedName>
        <fullName evidence="1">Uncharacterized protein</fullName>
    </submittedName>
</protein>
<evidence type="ECO:0000313" key="1">
    <source>
        <dbReference type="EMBL" id="CAB5187423.1"/>
    </source>
</evidence>
<dbReference type="EMBL" id="LR798208">
    <property type="protein sequence ID" value="CAB5187423.1"/>
    <property type="molecule type" value="Genomic_DNA"/>
</dbReference>
<organism evidence="1">
    <name type="scientific">uncultured Caudovirales phage</name>
    <dbReference type="NCBI Taxonomy" id="2100421"/>
    <lineage>
        <taxon>Viruses</taxon>
        <taxon>Duplodnaviria</taxon>
        <taxon>Heunggongvirae</taxon>
        <taxon>Uroviricota</taxon>
        <taxon>Caudoviricetes</taxon>
        <taxon>Peduoviridae</taxon>
        <taxon>Maltschvirus</taxon>
        <taxon>Maltschvirus maltsch</taxon>
    </lineage>
</organism>